<accession>S4PMA1</accession>
<name>S4PMA1_9NEOP</name>
<keyword evidence="1" id="KW-0812">Transmembrane</keyword>
<organism evidence="2">
    <name type="scientific">Pararge aegeria</name>
    <name type="common">speckled wood butterfly</name>
    <dbReference type="NCBI Taxonomy" id="116150"/>
    <lineage>
        <taxon>Eukaryota</taxon>
        <taxon>Metazoa</taxon>
        <taxon>Ecdysozoa</taxon>
        <taxon>Arthropoda</taxon>
        <taxon>Hexapoda</taxon>
        <taxon>Insecta</taxon>
        <taxon>Pterygota</taxon>
        <taxon>Neoptera</taxon>
        <taxon>Endopterygota</taxon>
        <taxon>Lepidoptera</taxon>
        <taxon>Glossata</taxon>
        <taxon>Ditrysia</taxon>
        <taxon>Papilionoidea</taxon>
        <taxon>Nymphalidae</taxon>
        <taxon>Satyrinae</taxon>
        <taxon>Satyrini</taxon>
        <taxon>Parargina</taxon>
        <taxon>Pararge</taxon>
    </lineage>
</organism>
<dbReference type="AlphaFoldDB" id="S4PMA1"/>
<sequence length="70" mass="7522">RCICRDQASFNEHNHSSNSKYLFGGLLVASGVIGYFCAKEKLNAASVISLAGRRNQFNFIADVVAVSAPS</sequence>
<keyword evidence="1" id="KW-1133">Transmembrane helix</keyword>
<reference evidence="2" key="2">
    <citation type="submission" date="2013-05" db="EMBL/GenBank/DDBJ databases">
        <authorList>
            <person name="Carter J.-M."/>
            <person name="Baker S.C."/>
            <person name="Pink R."/>
            <person name="Carter D.R.F."/>
            <person name="Collins A."/>
            <person name="Tomlin J."/>
            <person name="Gibbs M."/>
            <person name="Breuker C.J."/>
        </authorList>
    </citation>
    <scope>NUCLEOTIDE SEQUENCE</scope>
    <source>
        <tissue evidence="2">Ovary</tissue>
    </source>
</reference>
<evidence type="ECO:0000313" key="2">
    <source>
        <dbReference type="EMBL" id="JAA92314.1"/>
    </source>
</evidence>
<proteinExistence type="predicted"/>
<keyword evidence="1" id="KW-0472">Membrane</keyword>
<feature type="non-terminal residue" evidence="2">
    <location>
        <position position="1"/>
    </location>
</feature>
<reference evidence="2" key="1">
    <citation type="journal article" date="2013" name="BMC Genomics">
        <title>Unscrambling butterfly oogenesis.</title>
        <authorList>
            <person name="Carter J.M."/>
            <person name="Baker S.C."/>
            <person name="Pink R."/>
            <person name="Carter D.R."/>
            <person name="Collins A."/>
            <person name="Tomlin J."/>
            <person name="Gibbs M."/>
            <person name="Breuker C.J."/>
        </authorList>
    </citation>
    <scope>NUCLEOTIDE SEQUENCE</scope>
    <source>
        <tissue evidence="2">Ovary</tissue>
    </source>
</reference>
<protein>
    <submittedName>
        <fullName evidence="2">High temperature requirement protein A2</fullName>
    </submittedName>
</protein>
<feature type="transmembrane region" description="Helical" evidence="1">
    <location>
        <begin position="21"/>
        <end position="38"/>
    </location>
</feature>
<dbReference type="EMBL" id="GAIX01000246">
    <property type="protein sequence ID" value="JAA92314.1"/>
    <property type="molecule type" value="Transcribed_RNA"/>
</dbReference>
<feature type="non-terminal residue" evidence="2">
    <location>
        <position position="70"/>
    </location>
</feature>
<evidence type="ECO:0000256" key="1">
    <source>
        <dbReference type="SAM" id="Phobius"/>
    </source>
</evidence>